<dbReference type="InterPro" id="IPR052341">
    <property type="entry name" value="LOG_family_nucleotidases"/>
</dbReference>
<dbReference type="PANTHER" id="PTHR43393">
    <property type="entry name" value="CYTOKININ RIBOSIDE 5'-MONOPHOSPHATE PHOSPHORIBOHYDROLASE"/>
    <property type="match status" value="1"/>
</dbReference>
<dbReference type="Proteomes" id="UP000782312">
    <property type="component" value="Unassembled WGS sequence"/>
</dbReference>
<dbReference type="SUPFAM" id="SSF102405">
    <property type="entry name" value="MCP/YpsA-like"/>
    <property type="match status" value="1"/>
</dbReference>
<organism evidence="1 2">
    <name type="scientific">Tectimicrobiota bacterium</name>
    <dbReference type="NCBI Taxonomy" id="2528274"/>
    <lineage>
        <taxon>Bacteria</taxon>
        <taxon>Pseudomonadati</taxon>
        <taxon>Nitrospinota/Tectimicrobiota group</taxon>
        <taxon>Candidatus Tectimicrobiota</taxon>
    </lineage>
</organism>
<dbReference type="EMBL" id="JACPUR010000041">
    <property type="protein sequence ID" value="MBI3129411.1"/>
    <property type="molecule type" value="Genomic_DNA"/>
</dbReference>
<reference evidence="1" key="1">
    <citation type="submission" date="2020-07" db="EMBL/GenBank/DDBJ databases">
        <title>Huge and variable diversity of episymbiotic CPR bacteria and DPANN archaea in groundwater ecosystems.</title>
        <authorList>
            <person name="He C.Y."/>
            <person name="Keren R."/>
            <person name="Whittaker M."/>
            <person name="Farag I.F."/>
            <person name="Doudna J."/>
            <person name="Cate J.H.D."/>
            <person name="Banfield J.F."/>
        </authorList>
    </citation>
    <scope>NUCLEOTIDE SEQUENCE</scope>
    <source>
        <strain evidence="1">NC_groundwater_763_Ag_S-0.2um_68_21</strain>
    </source>
</reference>
<dbReference type="AlphaFoldDB" id="A0A932I515"/>
<dbReference type="InterPro" id="IPR041164">
    <property type="entry name" value="LDcluster4"/>
</dbReference>
<dbReference type="Pfam" id="PF18306">
    <property type="entry name" value="LDcluster4"/>
    <property type="match status" value="1"/>
</dbReference>
<protein>
    <submittedName>
        <fullName evidence="1">TIGR00725 family protein</fullName>
    </submittedName>
</protein>
<sequence>MTHNRGLDPAAEVLKIRYVAFSFRVPARPPHFLRPRECRRVKPLIAVIGDSVSSPSVLRMAGEVGRLIAREGAILVCGGLGGVMEAAARGAKEGGGLTLGILPGYDPAAANPHIDLAICTGMGHARNAIIAATATALIALEGAYGTLSEMALGLKLGRRVVALGCRENPRGVLAADTPEEAVRLALHG</sequence>
<comment type="caution">
    <text evidence="1">The sequence shown here is derived from an EMBL/GenBank/DDBJ whole genome shotgun (WGS) entry which is preliminary data.</text>
</comment>
<dbReference type="Gene3D" id="3.40.50.450">
    <property type="match status" value="1"/>
</dbReference>
<evidence type="ECO:0000313" key="1">
    <source>
        <dbReference type="EMBL" id="MBI3129411.1"/>
    </source>
</evidence>
<dbReference type="PANTHER" id="PTHR43393:SF3">
    <property type="entry name" value="LYSINE DECARBOXYLASE-LIKE PROTEIN"/>
    <property type="match status" value="1"/>
</dbReference>
<dbReference type="GO" id="GO:0005829">
    <property type="term" value="C:cytosol"/>
    <property type="evidence" value="ECO:0007669"/>
    <property type="project" value="TreeGrafter"/>
</dbReference>
<proteinExistence type="predicted"/>
<accession>A0A932I515</accession>
<dbReference type="InterPro" id="IPR005268">
    <property type="entry name" value="CHP00725"/>
</dbReference>
<dbReference type="NCBIfam" id="TIGR00725">
    <property type="entry name" value="TIGR00725 family protein"/>
    <property type="match status" value="1"/>
</dbReference>
<name>A0A932I515_UNCTE</name>
<gene>
    <name evidence="1" type="ORF">HYZ11_17515</name>
</gene>
<evidence type="ECO:0000313" key="2">
    <source>
        <dbReference type="Proteomes" id="UP000782312"/>
    </source>
</evidence>